<dbReference type="GO" id="GO:0005634">
    <property type="term" value="C:nucleus"/>
    <property type="evidence" value="ECO:0007669"/>
    <property type="project" value="UniProtKB-SubCell"/>
</dbReference>
<gene>
    <name evidence="14" type="ORF">LLEC1_02911</name>
</gene>
<dbReference type="GO" id="GO:0043998">
    <property type="term" value="F:histone H2A acetyltransferase activity"/>
    <property type="evidence" value="ECO:0007669"/>
    <property type="project" value="InterPro"/>
</dbReference>
<evidence type="ECO:0000313" key="15">
    <source>
        <dbReference type="Proteomes" id="UP000243081"/>
    </source>
</evidence>
<evidence type="ECO:0000256" key="11">
    <source>
        <dbReference type="ARBA" id="ARBA00049524"/>
    </source>
</evidence>
<dbReference type="InterPro" id="IPR000182">
    <property type="entry name" value="GNAT_dom"/>
</dbReference>
<accession>A0A179IAW6</accession>
<dbReference type="EC" id="2.3.1.257" evidence="4"/>
<dbReference type="GO" id="GO:0005737">
    <property type="term" value="C:cytoplasm"/>
    <property type="evidence" value="ECO:0007669"/>
    <property type="project" value="UniProtKB-SubCell"/>
</dbReference>
<dbReference type="Gene3D" id="3.40.630.30">
    <property type="match status" value="1"/>
</dbReference>
<evidence type="ECO:0000256" key="2">
    <source>
        <dbReference type="ARBA" id="ARBA00004496"/>
    </source>
</evidence>
<proteinExistence type="inferred from homology"/>
<comment type="catalytic activity">
    <reaction evidence="11">
        <text>N-terminal L-seryl-[histone H4] + acetyl-CoA = N-terminal N(alpha)-acetyl-L-seryl-[histone H4] + CoA + H(+)</text>
        <dbReference type="Rhea" id="RHEA:50596"/>
        <dbReference type="Rhea" id="RHEA-COMP:12740"/>
        <dbReference type="Rhea" id="RHEA-COMP:12743"/>
        <dbReference type="ChEBI" id="CHEBI:15378"/>
        <dbReference type="ChEBI" id="CHEBI:57287"/>
        <dbReference type="ChEBI" id="CHEBI:57288"/>
        <dbReference type="ChEBI" id="CHEBI:64738"/>
        <dbReference type="ChEBI" id="CHEBI:83690"/>
        <dbReference type="EC" id="2.3.1.257"/>
    </reaction>
</comment>
<evidence type="ECO:0000256" key="10">
    <source>
        <dbReference type="ARBA" id="ARBA00047821"/>
    </source>
</evidence>
<evidence type="ECO:0000256" key="9">
    <source>
        <dbReference type="ARBA" id="ARBA00023315"/>
    </source>
</evidence>
<dbReference type="SUPFAM" id="SSF55729">
    <property type="entry name" value="Acyl-CoA N-acyltransferases (Nat)"/>
    <property type="match status" value="1"/>
</dbReference>
<evidence type="ECO:0000256" key="12">
    <source>
        <dbReference type="SAM" id="MobiDB-lite"/>
    </source>
</evidence>
<keyword evidence="7" id="KW-0808">Transferase</keyword>
<dbReference type="OrthoDB" id="424551at2759"/>
<evidence type="ECO:0000259" key="13">
    <source>
        <dbReference type="PROSITE" id="PS51186"/>
    </source>
</evidence>
<keyword evidence="8" id="KW-0539">Nucleus</keyword>
<keyword evidence="9" id="KW-0012">Acyltransferase</keyword>
<organism evidence="14 15">
    <name type="scientific">Cordyceps confragosa</name>
    <name type="common">Lecanicillium lecanii</name>
    <dbReference type="NCBI Taxonomy" id="2714763"/>
    <lineage>
        <taxon>Eukaryota</taxon>
        <taxon>Fungi</taxon>
        <taxon>Dikarya</taxon>
        <taxon>Ascomycota</taxon>
        <taxon>Pezizomycotina</taxon>
        <taxon>Sordariomycetes</taxon>
        <taxon>Hypocreomycetidae</taxon>
        <taxon>Hypocreales</taxon>
        <taxon>Cordycipitaceae</taxon>
        <taxon>Akanthomyces</taxon>
    </lineage>
</organism>
<dbReference type="EMBL" id="LUKN01002004">
    <property type="protein sequence ID" value="OAQ99817.1"/>
    <property type="molecule type" value="Genomic_DNA"/>
</dbReference>
<dbReference type="InterPro" id="IPR016181">
    <property type="entry name" value="Acyl_CoA_acyltransferase"/>
</dbReference>
<dbReference type="PANTHER" id="PTHR20531:SF1">
    <property type="entry name" value="N-ALPHA-ACETYLTRANSFERASE 40"/>
    <property type="match status" value="1"/>
</dbReference>
<comment type="subcellular location">
    <subcellularLocation>
        <location evidence="2">Cytoplasm</location>
    </subcellularLocation>
    <subcellularLocation>
        <location evidence="1">Nucleus</location>
    </subcellularLocation>
</comment>
<evidence type="ECO:0000256" key="4">
    <source>
        <dbReference type="ARBA" id="ARBA00012950"/>
    </source>
</evidence>
<evidence type="ECO:0000313" key="14">
    <source>
        <dbReference type="EMBL" id="OAQ99817.1"/>
    </source>
</evidence>
<dbReference type="PROSITE" id="PS51186">
    <property type="entry name" value="GNAT"/>
    <property type="match status" value="1"/>
</dbReference>
<dbReference type="GO" id="GO:1990189">
    <property type="term" value="F:protein N-terminal-serine acetyltransferase activity"/>
    <property type="evidence" value="ECO:0007669"/>
    <property type="project" value="UniProtKB-EC"/>
</dbReference>
<dbReference type="CDD" id="cd04301">
    <property type="entry name" value="NAT_SF"/>
    <property type="match status" value="1"/>
</dbReference>
<dbReference type="InterPro" id="IPR039949">
    <property type="entry name" value="NAA40"/>
</dbReference>
<feature type="region of interest" description="Disordered" evidence="12">
    <location>
        <begin position="157"/>
        <end position="187"/>
    </location>
</feature>
<dbReference type="Proteomes" id="UP000243081">
    <property type="component" value="Unassembled WGS sequence"/>
</dbReference>
<dbReference type="PANTHER" id="PTHR20531">
    <property type="entry name" value="N-ALPHA-ACETYLTRANSFERASE 40"/>
    <property type="match status" value="1"/>
</dbReference>
<sequence length="187" mass="21031">MLRLGSDASWPTWTHPQTQEKYTLSLRSAEDMDDDELEACFDIVAGHADQARGEIRAFTSFMPTFEDGQPVVYCYEIHLLPEMERTGLGKLLMDHVTAAADGIPTLEKTMLTCFVSNARARRFYEKLGFDVDESSPRPRRLRDKVIEPEYVILCRRTSKGADATDGGGGGEHQDKRTKHTTRSGTET</sequence>
<evidence type="ECO:0000256" key="8">
    <source>
        <dbReference type="ARBA" id="ARBA00023242"/>
    </source>
</evidence>
<comment type="caution">
    <text evidence="14">The sequence shown here is derived from an EMBL/GenBank/DDBJ whole genome shotgun (WGS) entry which is preliminary data.</text>
</comment>
<dbReference type="Pfam" id="PF00583">
    <property type="entry name" value="Acetyltransf_1"/>
    <property type="match status" value="1"/>
</dbReference>
<keyword evidence="6" id="KW-0963">Cytoplasm</keyword>
<evidence type="ECO:0000256" key="1">
    <source>
        <dbReference type="ARBA" id="ARBA00004123"/>
    </source>
</evidence>
<name>A0A179IAW6_CORDF</name>
<evidence type="ECO:0000256" key="5">
    <source>
        <dbReference type="ARBA" id="ARBA00015043"/>
    </source>
</evidence>
<dbReference type="GO" id="GO:0010485">
    <property type="term" value="F:histone H4 acetyltransferase activity"/>
    <property type="evidence" value="ECO:0007669"/>
    <property type="project" value="InterPro"/>
</dbReference>
<evidence type="ECO:0000256" key="3">
    <source>
        <dbReference type="ARBA" id="ARBA00008870"/>
    </source>
</evidence>
<dbReference type="AlphaFoldDB" id="A0A179IAW6"/>
<comment type="catalytic activity">
    <reaction evidence="10">
        <text>N-terminal L-seryl-[histone H2A] + acetyl-CoA = N-terminal N(alpha)-acetyl-L-seryl-[histone H2A] + CoA + H(+)</text>
        <dbReference type="Rhea" id="RHEA:50600"/>
        <dbReference type="Rhea" id="RHEA-COMP:12742"/>
        <dbReference type="Rhea" id="RHEA-COMP:12744"/>
        <dbReference type="ChEBI" id="CHEBI:15378"/>
        <dbReference type="ChEBI" id="CHEBI:57287"/>
        <dbReference type="ChEBI" id="CHEBI:57288"/>
        <dbReference type="ChEBI" id="CHEBI:64738"/>
        <dbReference type="ChEBI" id="CHEBI:83690"/>
        <dbReference type="EC" id="2.3.1.257"/>
    </reaction>
</comment>
<comment type="similarity">
    <text evidence="3">Belongs to the acetyltransferase family. NAA40 subfamily.</text>
</comment>
<evidence type="ECO:0000256" key="6">
    <source>
        <dbReference type="ARBA" id="ARBA00022490"/>
    </source>
</evidence>
<evidence type="ECO:0000256" key="7">
    <source>
        <dbReference type="ARBA" id="ARBA00022679"/>
    </source>
</evidence>
<keyword evidence="15" id="KW-1185">Reference proteome</keyword>
<reference evidence="14 15" key="1">
    <citation type="submission" date="2016-03" db="EMBL/GenBank/DDBJ databases">
        <title>Fine-scale spatial genetic structure of a fungal parasite of coffee scale insects.</title>
        <authorList>
            <person name="Jackson D."/>
            <person name="Zemenick K.A."/>
            <person name="Malloure B."/>
            <person name="Quandt C.A."/>
            <person name="James T.Y."/>
        </authorList>
    </citation>
    <scope>NUCLEOTIDE SEQUENCE [LARGE SCALE GENOMIC DNA]</scope>
    <source>
        <strain evidence="14 15">UM487</strain>
    </source>
</reference>
<feature type="domain" description="N-acetyltransferase" evidence="13">
    <location>
        <begin position="1"/>
        <end position="157"/>
    </location>
</feature>
<protein>
    <recommendedName>
        <fullName evidence="5">N-alpha-acetyltransferase 40</fullName>
        <ecNumber evidence="4">2.3.1.257</ecNumber>
    </recommendedName>
</protein>